<feature type="domain" description="Ig-like" evidence="3">
    <location>
        <begin position="37"/>
        <end position="120"/>
    </location>
</feature>
<keyword evidence="2" id="KW-0732">Signal</keyword>
<dbReference type="PANTHER" id="PTHR33309:SF3">
    <property type="entry name" value="CCHC-TYPE DOMAIN-CONTAINING PROTEIN"/>
    <property type="match status" value="1"/>
</dbReference>
<sequence>MLGVELRYLVLLMLTLWLQKISAIEGAKEDRVPFCPGNDLTLKCAVKAGIPRVWMYRGANEVQKLARVENKRVQYYPNLSRIFGLRASVKSNGSLVIRSTVGSDEGTYVCENEAHERVLYDLEFNCRGKVTHETLNVCTPTDTEGSVFVPCEARRRVKQNNTDWLVWNINQERLVYFDDGGLIWNVKFKGMARIIDTNTGTLALSTASEILTQWLGGGFEMNLTCYVSKLDAGTSERHRVRVKPIDCNYQIASSALHYATDKIARKAKKRSGFKGKPAWKKKAEESVPKLVFVADCDVAEENDEPEKGNPISASKRKLSYSESDEEYSLNEVANAEGYRVVFMDSLRDIAQRIHGFSGCEGKVSVVEDPSECFGLCSSLFIQCDSCDLNEFFSTGKHSLSDLGPTAWATRNELFYQQHLVAMNKQLEKSKAEEKELCKNNGMTPTSVSFDGTWAKRGFTSNHGVGFAISTKTGKSKKLSVEEFEQWAEDHECPGGYEGSSPSMETSCAKKIWNNSKDTGLEYRFMVSDGDSKAFGEVRDTYGVCEDCLHYDNMDKSSPEYKQWKNSPAYKRHLSEHMDDKSNCCRVMKLDCVRHVQKRMGKALRKAQETKGKLADGKPVGGRSGRPAIEKLQKYYGNAIRNNVKQGVLSTNQRAEAISNIKMEIMGGLYHSCKLPVKKRHQFCPVNSFCAYKNLTKTFKEKKHHLDPVFVDFLKPTYDRLTSDALLERCLPGNTQNPNERLNSLVWLRCPKQRWFGRKRVEMAAVAAALHFSSTPAKYPL</sequence>
<feature type="compositionally biased region" description="Basic and acidic residues" evidence="1">
    <location>
        <begin position="606"/>
        <end position="615"/>
    </location>
</feature>
<dbReference type="SUPFAM" id="SSF48726">
    <property type="entry name" value="Immunoglobulin"/>
    <property type="match status" value="1"/>
</dbReference>
<keyword evidence="5" id="KW-1185">Reference proteome</keyword>
<evidence type="ECO:0000256" key="1">
    <source>
        <dbReference type="SAM" id="MobiDB-lite"/>
    </source>
</evidence>
<gene>
    <name evidence="4" type="ORF">NEMVEDRAFT_v1g242463</name>
</gene>
<dbReference type="InterPro" id="IPR007110">
    <property type="entry name" value="Ig-like_dom"/>
</dbReference>
<dbReference type="Pfam" id="PF20700">
    <property type="entry name" value="Mutator"/>
    <property type="match status" value="2"/>
</dbReference>
<dbReference type="AlphaFoldDB" id="A7S2V6"/>
<evidence type="ECO:0000259" key="3">
    <source>
        <dbReference type="PROSITE" id="PS50835"/>
    </source>
</evidence>
<dbReference type="Proteomes" id="UP000001593">
    <property type="component" value="Unassembled WGS sequence"/>
</dbReference>
<dbReference type="EMBL" id="DS469570">
    <property type="protein sequence ID" value="EDO41956.1"/>
    <property type="molecule type" value="Genomic_DNA"/>
</dbReference>
<dbReference type="InParanoid" id="A7S2V6"/>
<dbReference type="InterPro" id="IPR049012">
    <property type="entry name" value="Mutator_transp_dom"/>
</dbReference>
<evidence type="ECO:0000256" key="2">
    <source>
        <dbReference type="SAM" id="SignalP"/>
    </source>
</evidence>
<dbReference type="HOGENOM" id="CLU_359149_0_0_1"/>
<dbReference type="InterPro" id="IPR036179">
    <property type="entry name" value="Ig-like_dom_sf"/>
</dbReference>
<accession>A7S2V6</accession>
<name>A7S2V6_NEMVE</name>
<organism evidence="4 5">
    <name type="scientific">Nematostella vectensis</name>
    <name type="common">Starlet sea anemone</name>
    <dbReference type="NCBI Taxonomy" id="45351"/>
    <lineage>
        <taxon>Eukaryota</taxon>
        <taxon>Metazoa</taxon>
        <taxon>Cnidaria</taxon>
        <taxon>Anthozoa</taxon>
        <taxon>Hexacorallia</taxon>
        <taxon>Actiniaria</taxon>
        <taxon>Edwardsiidae</taxon>
        <taxon>Nematostella</taxon>
    </lineage>
</organism>
<proteinExistence type="predicted"/>
<feature type="chain" id="PRO_5002711708" description="Ig-like domain-containing protein" evidence="2">
    <location>
        <begin position="24"/>
        <end position="780"/>
    </location>
</feature>
<evidence type="ECO:0000313" key="5">
    <source>
        <dbReference type="Proteomes" id="UP000001593"/>
    </source>
</evidence>
<dbReference type="PhylomeDB" id="A7S2V6"/>
<dbReference type="PANTHER" id="PTHR33309">
    <property type="entry name" value="KERATIN, ULTRA HIGH-SULFUR MATRIX PROTEIN-LIKE"/>
    <property type="match status" value="1"/>
</dbReference>
<feature type="region of interest" description="Disordered" evidence="1">
    <location>
        <begin position="606"/>
        <end position="625"/>
    </location>
</feature>
<reference evidence="4 5" key="1">
    <citation type="journal article" date="2007" name="Science">
        <title>Sea anemone genome reveals ancestral eumetazoan gene repertoire and genomic organization.</title>
        <authorList>
            <person name="Putnam N.H."/>
            <person name="Srivastava M."/>
            <person name="Hellsten U."/>
            <person name="Dirks B."/>
            <person name="Chapman J."/>
            <person name="Salamov A."/>
            <person name="Terry A."/>
            <person name="Shapiro H."/>
            <person name="Lindquist E."/>
            <person name="Kapitonov V.V."/>
            <person name="Jurka J."/>
            <person name="Genikhovich G."/>
            <person name="Grigoriev I.V."/>
            <person name="Lucas S.M."/>
            <person name="Steele R.E."/>
            <person name="Finnerty J.R."/>
            <person name="Technau U."/>
            <person name="Martindale M.Q."/>
            <person name="Rokhsar D.S."/>
        </authorList>
    </citation>
    <scope>NUCLEOTIDE SEQUENCE [LARGE SCALE GENOMIC DNA]</scope>
    <source>
        <strain evidence="5">CH2 X CH6</strain>
    </source>
</reference>
<dbReference type="PROSITE" id="PS50835">
    <property type="entry name" value="IG_LIKE"/>
    <property type="match status" value="1"/>
</dbReference>
<dbReference type="InterPro" id="IPR013783">
    <property type="entry name" value="Ig-like_fold"/>
</dbReference>
<protein>
    <recommendedName>
        <fullName evidence="3">Ig-like domain-containing protein</fullName>
    </recommendedName>
</protein>
<dbReference type="Gene3D" id="2.60.40.10">
    <property type="entry name" value="Immunoglobulins"/>
    <property type="match status" value="1"/>
</dbReference>
<feature type="signal peptide" evidence="2">
    <location>
        <begin position="1"/>
        <end position="23"/>
    </location>
</feature>
<evidence type="ECO:0000313" key="4">
    <source>
        <dbReference type="EMBL" id="EDO41956.1"/>
    </source>
</evidence>